<dbReference type="OrthoDB" id="9766710at2"/>
<dbReference type="SMART" id="SM00028">
    <property type="entry name" value="TPR"/>
    <property type="match status" value="4"/>
</dbReference>
<dbReference type="Proteomes" id="UP000254258">
    <property type="component" value="Unassembled WGS sequence"/>
</dbReference>
<keyword evidence="1" id="KW-0802">TPR repeat</keyword>
<proteinExistence type="predicted"/>
<evidence type="ECO:0000313" key="2">
    <source>
        <dbReference type="EMBL" id="RDS83118.1"/>
    </source>
</evidence>
<gene>
    <name evidence="2" type="ORF">DWU98_08310</name>
</gene>
<comment type="caution">
    <text evidence="2">The sequence shown here is derived from an EMBL/GenBank/DDBJ whole genome shotgun (WGS) entry which is preliminary data.</text>
</comment>
<feature type="repeat" description="TPR" evidence="1">
    <location>
        <begin position="428"/>
        <end position="461"/>
    </location>
</feature>
<dbReference type="InterPro" id="IPR019734">
    <property type="entry name" value="TPR_rpt"/>
</dbReference>
<dbReference type="Pfam" id="PF13371">
    <property type="entry name" value="TPR_9"/>
    <property type="match status" value="1"/>
</dbReference>
<evidence type="ECO:0000313" key="3">
    <source>
        <dbReference type="Proteomes" id="UP000254258"/>
    </source>
</evidence>
<dbReference type="AlphaFoldDB" id="A0A370X402"/>
<evidence type="ECO:0008006" key="4">
    <source>
        <dbReference type="Google" id="ProtNLM"/>
    </source>
</evidence>
<dbReference type="SUPFAM" id="SSF48452">
    <property type="entry name" value="TPR-like"/>
    <property type="match status" value="2"/>
</dbReference>
<feature type="repeat" description="TPR" evidence="1">
    <location>
        <begin position="564"/>
        <end position="597"/>
    </location>
</feature>
<reference evidence="2 3" key="1">
    <citation type="submission" date="2018-07" db="EMBL/GenBank/DDBJ databases">
        <title>Dyella monticola sp. nov. and Dyella psychrodurans sp. nov. isolated from monsoon evergreen broad-leaved forest soil of Dinghu Mountain, China.</title>
        <authorList>
            <person name="Gao Z."/>
            <person name="Qiu L."/>
        </authorList>
    </citation>
    <scope>NUCLEOTIDE SEQUENCE [LARGE SCALE GENOMIC DNA]</scope>
    <source>
        <strain evidence="2 3">4G-K06</strain>
    </source>
</reference>
<dbReference type="PANTHER" id="PTHR12558:SF13">
    <property type="entry name" value="CELL DIVISION CYCLE PROTEIN 27 HOMOLOG"/>
    <property type="match status" value="1"/>
</dbReference>
<dbReference type="Gene3D" id="1.25.40.10">
    <property type="entry name" value="Tetratricopeptide repeat domain"/>
    <property type="match status" value="3"/>
</dbReference>
<dbReference type="PANTHER" id="PTHR12558">
    <property type="entry name" value="CELL DIVISION CYCLE 16,23,27"/>
    <property type="match status" value="1"/>
</dbReference>
<accession>A0A370X402</accession>
<dbReference type="PROSITE" id="PS50005">
    <property type="entry name" value="TPR"/>
    <property type="match status" value="3"/>
</dbReference>
<dbReference type="Pfam" id="PF14559">
    <property type="entry name" value="TPR_19"/>
    <property type="match status" value="2"/>
</dbReference>
<evidence type="ECO:0000256" key="1">
    <source>
        <dbReference type="PROSITE-ProRule" id="PRU00339"/>
    </source>
</evidence>
<name>A0A370X402_9GAMM</name>
<dbReference type="InterPro" id="IPR011990">
    <property type="entry name" value="TPR-like_helical_dom_sf"/>
</dbReference>
<feature type="repeat" description="TPR" evidence="1">
    <location>
        <begin position="462"/>
        <end position="495"/>
    </location>
</feature>
<dbReference type="EMBL" id="QRBE01000003">
    <property type="protein sequence ID" value="RDS83118.1"/>
    <property type="molecule type" value="Genomic_DNA"/>
</dbReference>
<keyword evidence="3" id="KW-1185">Reference proteome</keyword>
<sequence>MRVRATGVDRRRLDIPGCGRSRQEVWRNSVLSGTVKFKQVRRIVASGWVVLGLAGCTAMPHRAQAPSAAAASQPLARMTVVTPDLDHDLLAQLMAGELALSSADLKSASQSYGKAMMISNDPEVAGKAVALAIAIHDPDAAKRAIDRWQALGATSAQLAQARAQLAVEQGQSEEARRQLSLLITSGEKDAWRMFGRVLIGSRDPALAGNLLQALGTPDHLPADPKAWLAMSELGEQLGRHAYAQQIADGALKRFGTAETYAWAAQLKLNNGDRTGGLNLLREAQVKDPNNIGLRLTYASLLGQSGQYAQAAHLLEKGPQNAQTYALRAALAANAKDNKTLGQVYQQLSQAPDDVRSSSAYLLGQLAEVLGHKEDALKWYDQVPDDDDHAFDADLRSAILLQDLGRSAEAHQQLAEMQTDYLDQPAQLRRAYEVDADLYLRERRYAEATDAFSHALQVAPDDPDLLYGRGLAYAEIGKIDLAVADFRRLLQIKPDDVDASNALGFTLADADRDLSEAERLIATARAAKPNDPSIADSWGWLQYRLGHLDQAADVLRSAWQSGKDADVGVHLGEVLWKQGHHQQAEQVFDEVRHIDPHNAALQQTLKRLQP</sequence>
<organism evidence="2 3">
    <name type="scientific">Dyella monticola</name>
    <dbReference type="NCBI Taxonomy" id="1927958"/>
    <lineage>
        <taxon>Bacteria</taxon>
        <taxon>Pseudomonadati</taxon>
        <taxon>Pseudomonadota</taxon>
        <taxon>Gammaproteobacteria</taxon>
        <taxon>Lysobacterales</taxon>
        <taxon>Rhodanobacteraceae</taxon>
        <taxon>Dyella</taxon>
    </lineage>
</organism>
<protein>
    <recommendedName>
        <fullName evidence="4">Tetratricopeptide repeat protein</fullName>
    </recommendedName>
</protein>